<dbReference type="Proteomes" id="UP000587760">
    <property type="component" value="Unassembled WGS sequence"/>
</dbReference>
<evidence type="ECO:0000313" key="7">
    <source>
        <dbReference type="Proteomes" id="UP000587760"/>
    </source>
</evidence>
<evidence type="ECO:0000256" key="2">
    <source>
        <dbReference type="ARBA" id="ARBA00022692"/>
    </source>
</evidence>
<dbReference type="EMBL" id="JACHGJ010000003">
    <property type="protein sequence ID" value="MBB6480291.1"/>
    <property type="molecule type" value="Genomic_DNA"/>
</dbReference>
<keyword evidence="3 5" id="KW-1133">Transmembrane helix</keyword>
<dbReference type="PANTHER" id="PTHR43359">
    <property type="entry name" value="FORMATE HYDROGENLYASE SUBUNIT 4"/>
    <property type="match status" value="1"/>
</dbReference>
<dbReference type="InterPro" id="IPR001694">
    <property type="entry name" value="NADH_UbQ_OxRdtase_su1/FPO"/>
</dbReference>
<feature type="transmembrane region" description="Helical" evidence="5">
    <location>
        <begin position="233"/>
        <end position="250"/>
    </location>
</feature>
<accession>A0A841RA98</accession>
<dbReference type="GO" id="GO:0005886">
    <property type="term" value="C:plasma membrane"/>
    <property type="evidence" value="ECO:0007669"/>
    <property type="project" value="TreeGrafter"/>
</dbReference>
<dbReference type="AlphaFoldDB" id="A0A841RA98"/>
<comment type="caution">
    <text evidence="6">The sequence shown here is derived from an EMBL/GenBank/DDBJ whole genome shotgun (WGS) entry which is preliminary data.</text>
</comment>
<evidence type="ECO:0000313" key="6">
    <source>
        <dbReference type="EMBL" id="MBB6480291.1"/>
    </source>
</evidence>
<name>A0A841RA98_9SPIO</name>
<protein>
    <submittedName>
        <fullName evidence="6">NADH-quinone oxidoreductase subunit H</fullName>
    </submittedName>
</protein>
<feature type="transmembrane region" description="Helical" evidence="5">
    <location>
        <begin position="256"/>
        <end position="278"/>
    </location>
</feature>
<dbReference type="RefSeq" id="WP_184746407.1">
    <property type="nucleotide sequence ID" value="NZ_JACHGJ010000003.1"/>
</dbReference>
<feature type="transmembrane region" description="Helical" evidence="5">
    <location>
        <begin position="106"/>
        <end position="123"/>
    </location>
</feature>
<feature type="transmembrane region" description="Helical" evidence="5">
    <location>
        <begin position="12"/>
        <end position="31"/>
    </location>
</feature>
<dbReference type="InterPro" id="IPR052561">
    <property type="entry name" value="ComplexI_Subunit1"/>
</dbReference>
<feature type="transmembrane region" description="Helical" evidence="5">
    <location>
        <begin position="144"/>
        <end position="169"/>
    </location>
</feature>
<gene>
    <name evidence="6" type="ORF">HNR50_001954</name>
</gene>
<reference evidence="6 7" key="1">
    <citation type="submission" date="2020-08" db="EMBL/GenBank/DDBJ databases">
        <title>Genomic Encyclopedia of Type Strains, Phase IV (KMG-IV): sequencing the most valuable type-strain genomes for metagenomic binning, comparative biology and taxonomic classification.</title>
        <authorList>
            <person name="Goeker M."/>
        </authorList>
    </citation>
    <scope>NUCLEOTIDE SEQUENCE [LARGE SCALE GENOMIC DNA]</scope>
    <source>
        <strain evidence="6 7">DSM 2461</strain>
    </source>
</reference>
<evidence type="ECO:0000256" key="3">
    <source>
        <dbReference type="ARBA" id="ARBA00022989"/>
    </source>
</evidence>
<feature type="transmembrane region" description="Helical" evidence="5">
    <location>
        <begin position="290"/>
        <end position="309"/>
    </location>
</feature>
<feature type="transmembrane region" description="Helical" evidence="5">
    <location>
        <begin position="66"/>
        <end position="86"/>
    </location>
</feature>
<keyword evidence="2 5" id="KW-0812">Transmembrane</keyword>
<sequence length="310" mass="33972">MLTSILTKALYTLISFFVILNYSLLLLGTMARVRAKVQGRIGQPVWQPYIDIIKNNARRSGVTHGIMFYLGPVFRLAGGLGTYFFIPVIFGSKIFANFSFSGDVLLVMYFIFFGQLGMALGAGESGHPYSPIGVARGLAQMTAFELPFSLAVIAVAAQYGSFSITEIVAAQQGGWQNWVAFTNPFAMAAGMLAFLGMSMNNPFSIVIAPQEIPIGPPTEMHSSFLGMLQTNRAIFNGAKMVLFMNLFFGGAAHPNIFIALGIMIMKTFLIYLYVVFVGVSFPRFRTEQSIRFFLGVPTLLGLIAVIQQMI</sequence>
<comment type="subcellular location">
    <subcellularLocation>
        <location evidence="1">Membrane</location>
        <topology evidence="1">Multi-pass membrane protein</topology>
    </subcellularLocation>
</comment>
<evidence type="ECO:0000256" key="1">
    <source>
        <dbReference type="ARBA" id="ARBA00004141"/>
    </source>
</evidence>
<dbReference type="PANTHER" id="PTHR43359:SF1">
    <property type="entry name" value="FORMATE HYDROGENLYASE SUBUNIT 4-RELATED"/>
    <property type="match status" value="1"/>
</dbReference>
<proteinExistence type="predicted"/>
<feature type="transmembrane region" description="Helical" evidence="5">
    <location>
        <begin position="175"/>
        <end position="195"/>
    </location>
</feature>
<organism evidence="6 7">
    <name type="scientific">Spirochaeta isovalerica</name>
    <dbReference type="NCBI Taxonomy" id="150"/>
    <lineage>
        <taxon>Bacteria</taxon>
        <taxon>Pseudomonadati</taxon>
        <taxon>Spirochaetota</taxon>
        <taxon>Spirochaetia</taxon>
        <taxon>Spirochaetales</taxon>
        <taxon>Spirochaetaceae</taxon>
        <taxon>Spirochaeta</taxon>
    </lineage>
</organism>
<evidence type="ECO:0000256" key="4">
    <source>
        <dbReference type="ARBA" id="ARBA00023136"/>
    </source>
</evidence>
<keyword evidence="7" id="KW-1185">Reference proteome</keyword>
<keyword evidence="4 5" id="KW-0472">Membrane</keyword>
<dbReference type="Pfam" id="PF00146">
    <property type="entry name" value="NADHdh"/>
    <property type="match status" value="1"/>
</dbReference>
<evidence type="ECO:0000256" key="5">
    <source>
        <dbReference type="SAM" id="Phobius"/>
    </source>
</evidence>